<dbReference type="WBParaSite" id="L893_g6227.t1">
    <property type="protein sequence ID" value="L893_g6227.t1"/>
    <property type="gene ID" value="L893_g6227"/>
</dbReference>
<proteinExistence type="predicted"/>
<feature type="signal peptide" evidence="1">
    <location>
        <begin position="1"/>
        <end position="25"/>
    </location>
</feature>
<accession>A0A1I8AIT6</accession>
<protein>
    <submittedName>
        <fullName evidence="3">Secreted protein</fullName>
    </submittedName>
</protein>
<dbReference type="AlphaFoldDB" id="A0A1I8AIT6"/>
<feature type="chain" id="PRO_5009314778" evidence="1">
    <location>
        <begin position="26"/>
        <end position="99"/>
    </location>
</feature>
<keyword evidence="1" id="KW-0732">Signal</keyword>
<evidence type="ECO:0000256" key="1">
    <source>
        <dbReference type="SAM" id="SignalP"/>
    </source>
</evidence>
<keyword evidence="2" id="KW-1185">Reference proteome</keyword>
<sequence>MHGLAKSLFVIFVAVFLSYLHLRRCVDFSCAPCSSYSWQRFSAAFSCGSTCLEKEVSLRASLIRLHDHTDLWGSKKRGKRRSLLVAVVTSKSNIYLLVV</sequence>
<dbReference type="Proteomes" id="UP000095287">
    <property type="component" value="Unplaced"/>
</dbReference>
<evidence type="ECO:0000313" key="2">
    <source>
        <dbReference type="Proteomes" id="UP000095287"/>
    </source>
</evidence>
<reference evidence="3" key="1">
    <citation type="submission" date="2016-11" db="UniProtKB">
        <authorList>
            <consortium name="WormBaseParasite"/>
        </authorList>
    </citation>
    <scope>IDENTIFICATION</scope>
</reference>
<organism evidence="2 3">
    <name type="scientific">Steinernema glaseri</name>
    <dbReference type="NCBI Taxonomy" id="37863"/>
    <lineage>
        <taxon>Eukaryota</taxon>
        <taxon>Metazoa</taxon>
        <taxon>Ecdysozoa</taxon>
        <taxon>Nematoda</taxon>
        <taxon>Chromadorea</taxon>
        <taxon>Rhabditida</taxon>
        <taxon>Tylenchina</taxon>
        <taxon>Panagrolaimomorpha</taxon>
        <taxon>Strongyloidoidea</taxon>
        <taxon>Steinernematidae</taxon>
        <taxon>Steinernema</taxon>
    </lineage>
</organism>
<evidence type="ECO:0000313" key="3">
    <source>
        <dbReference type="WBParaSite" id="L893_g6227.t1"/>
    </source>
</evidence>
<name>A0A1I8AIT6_9BILA</name>